<dbReference type="EMBL" id="JRNU01000008">
    <property type="protein sequence ID" value="KGF52752.1"/>
    <property type="molecule type" value="Genomic_DNA"/>
</dbReference>
<dbReference type="PANTHER" id="PTHR44943">
    <property type="entry name" value="CELLULOSE SYNTHASE OPERON PROTEIN C"/>
    <property type="match status" value="1"/>
</dbReference>
<dbReference type="InterPro" id="IPR051685">
    <property type="entry name" value="Ycf3/AcsC/BcsC/TPR_MFPF"/>
</dbReference>
<keyword evidence="1" id="KW-0677">Repeat</keyword>
<evidence type="ECO:0000256" key="1">
    <source>
        <dbReference type="ARBA" id="ARBA00022737"/>
    </source>
</evidence>
<proteinExistence type="predicted"/>
<dbReference type="PROSITE" id="PS50005">
    <property type="entry name" value="TPR"/>
    <property type="match status" value="2"/>
</dbReference>
<dbReference type="Pfam" id="PF13181">
    <property type="entry name" value="TPR_8"/>
    <property type="match status" value="1"/>
</dbReference>
<comment type="caution">
    <text evidence="5">The sequence shown here is derived from an EMBL/GenBank/DDBJ whole genome shotgun (WGS) entry which is preliminary data.</text>
</comment>
<keyword evidence="2 3" id="KW-0802">TPR repeat</keyword>
<sequence>MKKIKYVLVGALMLGMSTPLMAQEADYKAALKPIVSALEAVPSDPKVVKNLVKVYQKTFKKDEKALVALGNVYLAQRNYDAATAIANNITTNKRFNGSLAYVLLGDIAALKDSIGNAGDAASQYQAAISLDPHNVAAYERYAKVYRHVNANTAIEKLEELRKVEPNYPVEATAADLFIGDGKYEEALKWYDKANRANLTESNFYNYGFAAFVDQNYDKALDVVRTGLQKYPNSEYLSRVGMMASTSKALYAEALSYANTLFAGKSKKVANDYLVYAKALAGNKQFDQAFQAIEKAKELAPNSIATIKALADIYVLQGDEDKALEAQQEYLQKNPNANSSDFSSLAGTYVQKAEKLTGEEKKATLTKAMAVYEDMLTKFPSISDWIWLNQANIANILNDPDKVAEIYQKVAAFEEAKPSLNADQKSYLENVYYGLGYYNSKKGNAEVAKDYYNKVLKVNPNNENAKKALGM</sequence>
<evidence type="ECO:0000256" key="4">
    <source>
        <dbReference type="SAM" id="SignalP"/>
    </source>
</evidence>
<keyword evidence="6" id="KW-1185">Reference proteome</keyword>
<dbReference type="RefSeq" id="WP_036854372.1">
    <property type="nucleotide sequence ID" value="NZ_JRNU01000008.1"/>
</dbReference>
<dbReference type="SUPFAM" id="SSF48439">
    <property type="entry name" value="Protein prenylyltransferase"/>
    <property type="match status" value="1"/>
</dbReference>
<dbReference type="OrthoDB" id="638548at2"/>
<evidence type="ECO:0008006" key="7">
    <source>
        <dbReference type="Google" id="ProtNLM"/>
    </source>
</evidence>
<organism evidence="5 6">
    <name type="scientific">Prevotella amnii DNF00058</name>
    <dbReference type="NCBI Taxonomy" id="1401066"/>
    <lineage>
        <taxon>Bacteria</taxon>
        <taxon>Pseudomonadati</taxon>
        <taxon>Bacteroidota</taxon>
        <taxon>Bacteroidia</taxon>
        <taxon>Bacteroidales</taxon>
        <taxon>Prevotellaceae</taxon>
        <taxon>Prevotella</taxon>
    </lineage>
</organism>
<feature type="repeat" description="TPR" evidence="3">
    <location>
        <begin position="269"/>
        <end position="302"/>
    </location>
</feature>
<dbReference type="Gene3D" id="1.25.40.10">
    <property type="entry name" value="Tetratricopeptide repeat domain"/>
    <property type="match status" value="2"/>
</dbReference>
<protein>
    <recommendedName>
        <fullName evidence="7">Tetratricopeptide repeat protein</fullName>
    </recommendedName>
</protein>
<gene>
    <name evidence="5" type="ORF">HMPREF9302_02555</name>
</gene>
<dbReference type="Proteomes" id="UP000029614">
    <property type="component" value="Unassembled WGS sequence"/>
</dbReference>
<feature type="repeat" description="TPR" evidence="3">
    <location>
        <begin position="428"/>
        <end position="461"/>
    </location>
</feature>
<dbReference type="InterPro" id="IPR011990">
    <property type="entry name" value="TPR-like_helical_dom_sf"/>
</dbReference>
<evidence type="ECO:0000313" key="6">
    <source>
        <dbReference type="Proteomes" id="UP000029614"/>
    </source>
</evidence>
<evidence type="ECO:0000256" key="2">
    <source>
        <dbReference type="ARBA" id="ARBA00022803"/>
    </source>
</evidence>
<dbReference type="SUPFAM" id="SSF48452">
    <property type="entry name" value="TPR-like"/>
    <property type="match status" value="2"/>
</dbReference>
<reference evidence="5 6" key="1">
    <citation type="submission" date="2014-07" db="EMBL/GenBank/DDBJ databases">
        <authorList>
            <person name="McCorrison J."/>
            <person name="Sanka R."/>
            <person name="Torralba M."/>
            <person name="Gillis M."/>
            <person name="Haft D.H."/>
            <person name="Methe B."/>
            <person name="Sutton G."/>
            <person name="Nelson K.E."/>
        </authorList>
    </citation>
    <scope>NUCLEOTIDE SEQUENCE [LARGE SCALE GENOMIC DNA]</scope>
    <source>
        <strain evidence="5 6">DNF00058</strain>
    </source>
</reference>
<dbReference type="InterPro" id="IPR019734">
    <property type="entry name" value="TPR_rpt"/>
</dbReference>
<evidence type="ECO:0000256" key="3">
    <source>
        <dbReference type="PROSITE-ProRule" id="PRU00339"/>
    </source>
</evidence>
<feature type="chain" id="PRO_5001918615" description="Tetratricopeptide repeat protein" evidence="4">
    <location>
        <begin position="23"/>
        <end position="470"/>
    </location>
</feature>
<dbReference type="PANTHER" id="PTHR44943:SF8">
    <property type="entry name" value="TPR REPEAT-CONTAINING PROTEIN MJ0263"/>
    <property type="match status" value="1"/>
</dbReference>
<dbReference type="SMART" id="SM00028">
    <property type="entry name" value="TPR"/>
    <property type="match status" value="7"/>
</dbReference>
<feature type="signal peptide" evidence="4">
    <location>
        <begin position="1"/>
        <end position="22"/>
    </location>
</feature>
<name>A0A096CCX0_9BACT</name>
<accession>A0A096CCX0</accession>
<keyword evidence="4" id="KW-0732">Signal</keyword>
<dbReference type="AlphaFoldDB" id="A0A096CCX0"/>
<evidence type="ECO:0000313" key="5">
    <source>
        <dbReference type="EMBL" id="KGF52752.1"/>
    </source>
</evidence>